<dbReference type="SMART" id="SM00245">
    <property type="entry name" value="TSPc"/>
    <property type="match status" value="1"/>
</dbReference>
<gene>
    <name evidence="4" type="ORF">ACFPZF_32755</name>
</gene>
<keyword evidence="2" id="KW-0732">Signal</keyword>
<keyword evidence="4" id="KW-0378">Hydrolase</keyword>
<evidence type="ECO:0000313" key="5">
    <source>
        <dbReference type="Proteomes" id="UP001596066"/>
    </source>
</evidence>
<proteinExistence type="predicted"/>
<evidence type="ECO:0000259" key="3">
    <source>
        <dbReference type="SMART" id="SM00245"/>
    </source>
</evidence>
<feature type="signal peptide" evidence="2">
    <location>
        <begin position="1"/>
        <end position="18"/>
    </location>
</feature>
<dbReference type="EMBL" id="JBHSOC010000090">
    <property type="protein sequence ID" value="MFC5646108.1"/>
    <property type="molecule type" value="Genomic_DNA"/>
</dbReference>
<dbReference type="Gene3D" id="3.30.750.44">
    <property type="match status" value="1"/>
</dbReference>
<evidence type="ECO:0000313" key="4">
    <source>
        <dbReference type="EMBL" id="MFC5646108.1"/>
    </source>
</evidence>
<dbReference type="EC" id="3.4.-.-" evidence="4"/>
<dbReference type="Gene3D" id="3.90.226.10">
    <property type="entry name" value="2-enoyl-CoA Hydratase, Chain A, domain 1"/>
    <property type="match status" value="1"/>
</dbReference>
<keyword evidence="5" id="KW-1185">Reference proteome</keyword>
<dbReference type="InterPro" id="IPR029045">
    <property type="entry name" value="ClpP/crotonase-like_dom_sf"/>
</dbReference>
<evidence type="ECO:0000256" key="1">
    <source>
        <dbReference type="SAM" id="MobiDB-lite"/>
    </source>
</evidence>
<dbReference type="InterPro" id="IPR028204">
    <property type="entry name" value="Tricorn_C1"/>
</dbReference>
<dbReference type="PANTHER" id="PTHR11261:SF3">
    <property type="entry name" value="RETINOL-BINDING PROTEIN 3"/>
    <property type="match status" value="1"/>
</dbReference>
<dbReference type="PANTHER" id="PTHR11261">
    <property type="entry name" value="INTERPHOTORECEPTOR RETINOID-BINDING PROTEIN"/>
    <property type="match status" value="1"/>
</dbReference>
<feature type="chain" id="PRO_5045929172" evidence="2">
    <location>
        <begin position="19"/>
        <end position="461"/>
    </location>
</feature>
<dbReference type="InterPro" id="IPR005151">
    <property type="entry name" value="Tail-specific_protease"/>
</dbReference>
<feature type="region of interest" description="Disordered" evidence="1">
    <location>
        <begin position="330"/>
        <end position="353"/>
    </location>
</feature>
<protein>
    <submittedName>
        <fullName evidence="4">S41 family peptidase</fullName>
        <ecNumber evidence="4">3.4.-.-</ecNumber>
    </submittedName>
</protein>
<reference evidence="5" key="1">
    <citation type="journal article" date="2019" name="Int. J. Syst. Evol. Microbiol.">
        <title>The Global Catalogue of Microorganisms (GCM) 10K type strain sequencing project: providing services to taxonomists for standard genome sequencing and annotation.</title>
        <authorList>
            <consortium name="The Broad Institute Genomics Platform"/>
            <consortium name="The Broad Institute Genome Sequencing Center for Infectious Disease"/>
            <person name="Wu L."/>
            <person name="Ma J."/>
        </authorList>
    </citation>
    <scope>NUCLEOTIDE SEQUENCE [LARGE SCALE GENOMIC DNA]</scope>
    <source>
        <strain evidence="5">CGMCC 4.1622</strain>
    </source>
</reference>
<dbReference type="RefSeq" id="WP_346143935.1">
    <property type="nucleotide sequence ID" value="NZ_BAAAUA010000015.1"/>
</dbReference>
<dbReference type="Pfam" id="PF14684">
    <property type="entry name" value="Tricorn_C1"/>
    <property type="match status" value="1"/>
</dbReference>
<feature type="domain" description="Tail specific protease" evidence="3">
    <location>
        <begin position="206"/>
        <end position="438"/>
    </location>
</feature>
<dbReference type="Proteomes" id="UP001596066">
    <property type="component" value="Unassembled WGS sequence"/>
</dbReference>
<name>A0ABW0VJS5_9ACTN</name>
<dbReference type="CDD" id="cd07563">
    <property type="entry name" value="Peptidase_S41_IRBP"/>
    <property type="match status" value="1"/>
</dbReference>
<dbReference type="Pfam" id="PF03572">
    <property type="entry name" value="Peptidase_S41"/>
    <property type="match status" value="1"/>
</dbReference>
<comment type="caution">
    <text evidence="4">The sequence shown here is derived from an EMBL/GenBank/DDBJ whole genome shotgun (WGS) entry which is preliminary data.</text>
</comment>
<dbReference type="GO" id="GO:0016787">
    <property type="term" value="F:hydrolase activity"/>
    <property type="evidence" value="ECO:0007669"/>
    <property type="project" value="UniProtKB-KW"/>
</dbReference>
<accession>A0ABW0VJS5</accession>
<organism evidence="4 5">
    <name type="scientific">Kitasatospora cinereorecta</name>
    <dbReference type="NCBI Taxonomy" id="285560"/>
    <lineage>
        <taxon>Bacteria</taxon>
        <taxon>Bacillati</taxon>
        <taxon>Actinomycetota</taxon>
        <taxon>Actinomycetes</taxon>
        <taxon>Kitasatosporales</taxon>
        <taxon>Streptomycetaceae</taxon>
        <taxon>Kitasatospora</taxon>
    </lineage>
</organism>
<dbReference type="SUPFAM" id="SSF52096">
    <property type="entry name" value="ClpP/crotonase"/>
    <property type="match status" value="1"/>
</dbReference>
<evidence type="ECO:0000256" key="2">
    <source>
        <dbReference type="SAM" id="SignalP"/>
    </source>
</evidence>
<sequence length="461" mass="48637">MTAALAVLMGVGCTAAGATNAVGAAPRSRWEGVWQTDGYGRVVTVDHGRLLTYDLSAAGCLPGLITADQDGGPDGAGAVRFLVDGRPELTIRPGGRPGEAVWNAAADVTDIHLHRLPALPPACHRATPPHDPLAAFDTVWTTFAENYPFFAAKGVDWAAAGEHQRARLSERSTDSELLAVLGDLLRPLGDAHVGVVAGAAGGVWQPKPGTLPVTDPAFGPRAAGLTAGELGTTETEFAGGRIGYAESDRIGYLRIGSFQHYTEADDYTDDSAELSRVLDAVFTPERTRGPHALRGLVLDLRLNGGGSDRLGLQLAARLTDRPYLAYAKQARDDPHNADRFTRPQPIGVRPAGGSRYSGPIAVLTSSGTMSAAESLTMALMGRSPRPVRIGAPTQGVFSDVLERTLPNGWTFGLPNERYLTSDGRSFDGAGITPDIAVPVYTEEEFASGHDSALRAARALFR</sequence>
<feature type="compositionally biased region" description="Basic and acidic residues" evidence="1">
    <location>
        <begin position="330"/>
        <end position="341"/>
    </location>
</feature>